<dbReference type="PANTHER" id="PTHR47543">
    <property type="entry name" value="OS08G0169600 PROTEIN"/>
    <property type="match status" value="1"/>
</dbReference>
<evidence type="ECO:0000313" key="2">
    <source>
        <dbReference type="EMBL" id="KAL1839157.1"/>
    </source>
</evidence>
<evidence type="ECO:0000256" key="1">
    <source>
        <dbReference type="SAM" id="MobiDB-lite"/>
    </source>
</evidence>
<feature type="compositionally biased region" description="Polar residues" evidence="1">
    <location>
        <begin position="370"/>
        <end position="379"/>
    </location>
</feature>
<proteinExistence type="predicted"/>
<keyword evidence="3" id="KW-1185">Reference proteome</keyword>
<accession>A0ABR3VBK4</accession>
<dbReference type="EMBL" id="JAZGSY010000172">
    <property type="protein sequence ID" value="KAL1839157.1"/>
    <property type="molecule type" value="Genomic_DNA"/>
</dbReference>
<feature type="compositionally biased region" description="Polar residues" evidence="1">
    <location>
        <begin position="422"/>
        <end position="432"/>
    </location>
</feature>
<organism evidence="2 3">
    <name type="scientific">Humicola insolens</name>
    <name type="common">Soft-rot fungus</name>
    <dbReference type="NCBI Taxonomy" id="85995"/>
    <lineage>
        <taxon>Eukaryota</taxon>
        <taxon>Fungi</taxon>
        <taxon>Dikarya</taxon>
        <taxon>Ascomycota</taxon>
        <taxon>Pezizomycotina</taxon>
        <taxon>Sordariomycetes</taxon>
        <taxon>Sordariomycetidae</taxon>
        <taxon>Sordariales</taxon>
        <taxon>Chaetomiaceae</taxon>
        <taxon>Mycothermus</taxon>
    </lineage>
</organism>
<protein>
    <recommendedName>
        <fullName evidence="4">Elongin-A</fullName>
    </recommendedName>
</protein>
<feature type="region of interest" description="Disordered" evidence="1">
    <location>
        <begin position="206"/>
        <end position="487"/>
    </location>
</feature>
<dbReference type="InterPro" id="IPR010684">
    <property type="entry name" value="RNA_pol_II_trans_fac_SIII_A"/>
</dbReference>
<comment type="caution">
    <text evidence="2">The sequence shown here is derived from an EMBL/GenBank/DDBJ whole genome shotgun (WGS) entry which is preliminary data.</text>
</comment>
<feature type="compositionally biased region" description="Basic and acidic residues" evidence="1">
    <location>
        <begin position="232"/>
        <end position="253"/>
    </location>
</feature>
<evidence type="ECO:0000313" key="3">
    <source>
        <dbReference type="Proteomes" id="UP001583172"/>
    </source>
</evidence>
<feature type="compositionally biased region" description="Acidic residues" evidence="1">
    <location>
        <begin position="254"/>
        <end position="277"/>
    </location>
</feature>
<feature type="compositionally biased region" description="Low complexity" evidence="1">
    <location>
        <begin position="328"/>
        <end position="344"/>
    </location>
</feature>
<dbReference type="PANTHER" id="PTHR47543:SF2">
    <property type="entry name" value="RNA POLYMERASE II TRANSCRIPTION FACTOR SIII SUBUNIT A"/>
    <property type="match status" value="1"/>
</dbReference>
<dbReference type="Gene3D" id="6.10.250.3180">
    <property type="match status" value="1"/>
</dbReference>
<gene>
    <name evidence="2" type="ORF">VTJ49DRAFT_1813</name>
</gene>
<dbReference type="Pfam" id="PF06881">
    <property type="entry name" value="Elongin_A"/>
    <property type="match status" value="1"/>
</dbReference>
<evidence type="ECO:0008006" key="4">
    <source>
        <dbReference type="Google" id="ProtNLM"/>
    </source>
</evidence>
<sequence length="487" mass="53067">MPGFSYTGAPDLAGMCLRKALDNIHLIEDVTGLPDKYLRIILGVVKTPAQLRKIEVNSGDGDIYELTAPQWHRFIDEDFAYLAEKHKFEPSSPKAWHEVYERYKKIHDAKIAADTEMLMKAFAARDQEKIKRSATIITPQKSKQLRPARPKTGWGAPRAPQTFLQKTRAEVRVEAQRFKLNTPAGRAIVPLGQIKKAPQSKINEARIANQPSMLEAPKIRPPRAISTAPGKILEDSRKEGKAPHKGKEVVSKEENDDLDDLFGDKEGDGDDLDDLFGDGDTNKTVTSVPLPPKDAAHASLQLQTQSTKRPRLNDDIPTKPVTKRQRSTESTASTVLATVATTSTGLPKRPRANDQTITEPATKRRRSIEDTTTTATSPSKVAPTVPPPTAISPVAKTNRPKALGLSASPGANSVLKMPGKTETASNATSPARSTVLGARQTSPSAYPGPSIAAQPVQDGEAPRRVVKLNRGTPTVMRPNFRPGKTRK</sequence>
<reference evidence="2 3" key="1">
    <citation type="journal article" date="2024" name="Commun. Biol.">
        <title>Comparative genomic analysis of thermophilic fungi reveals convergent evolutionary adaptations and gene losses.</title>
        <authorList>
            <person name="Steindorff A.S."/>
            <person name="Aguilar-Pontes M.V."/>
            <person name="Robinson A.J."/>
            <person name="Andreopoulos B."/>
            <person name="LaButti K."/>
            <person name="Kuo A."/>
            <person name="Mondo S."/>
            <person name="Riley R."/>
            <person name="Otillar R."/>
            <person name="Haridas S."/>
            <person name="Lipzen A."/>
            <person name="Grimwood J."/>
            <person name="Schmutz J."/>
            <person name="Clum A."/>
            <person name="Reid I.D."/>
            <person name="Moisan M.C."/>
            <person name="Butler G."/>
            <person name="Nguyen T.T.M."/>
            <person name="Dewar K."/>
            <person name="Conant G."/>
            <person name="Drula E."/>
            <person name="Henrissat B."/>
            <person name="Hansel C."/>
            <person name="Singer S."/>
            <person name="Hutchinson M.I."/>
            <person name="de Vries R.P."/>
            <person name="Natvig D.O."/>
            <person name="Powell A.J."/>
            <person name="Tsang A."/>
            <person name="Grigoriev I.V."/>
        </authorList>
    </citation>
    <scope>NUCLEOTIDE SEQUENCE [LARGE SCALE GENOMIC DNA]</scope>
    <source>
        <strain evidence="2 3">CBS 620.91</strain>
    </source>
</reference>
<dbReference type="Proteomes" id="UP001583172">
    <property type="component" value="Unassembled WGS sequence"/>
</dbReference>
<name>A0ABR3VBK4_HUMIN</name>